<feature type="transmembrane region" description="Helical" evidence="1">
    <location>
        <begin position="253"/>
        <end position="275"/>
    </location>
</feature>
<proteinExistence type="predicted"/>
<evidence type="ECO:0000256" key="1">
    <source>
        <dbReference type="SAM" id="Phobius"/>
    </source>
</evidence>
<keyword evidence="1" id="KW-1133">Transmembrane helix</keyword>
<evidence type="ECO:0000259" key="2">
    <source>
        <dbReference type="Pfam" id="PF02517"/>
    </source>
</evidence>
<protein>
    <submittedName>
        <fullName evidence="3">CPBP family intramembrane metalloprotease</fullName>
    </submittedName>
</protein>
<keyword evidence="3" id="KW-0378">Hydrolase</keyword>
<dbReference type="EMBL" id="CP046171">
    <property type="protein sequence ID" value="QIS03840.1"/>
    <property type="molecule type" value="Genomic_DNA"/>
</dbReference>
<feature type="transmembrane region" description="Helical" evidence="1">
    <location>
        <begin position="123"/>
        <end position="147"/>
    </location>
</feature>
<dbReference type="PANTHER" id="PTHR35797:SF1">
    <property type="entry name" value="PROTEASE"/>
    <property type="match status" value="1"/>
</dbReference>
<dbReference type="GO" id="GO:0006508">
    <property type="term" value="P:proteolysis"/>
    <property type="evidence" value="ECO:0007669"/>
    <property type="project" value="UniProtKB-KW"/>
</dbReference>
<reference evidence="3 4" key="1">
    <citation type="journal article" date="2019" name="ACS Chem. Biol.">
        <title>Identification and Mobilization of a Cryptic Antibiotic Biosynthesis Gene Locus from a Human-Pathogenic Nocardia Isolate.</title>
        <authorList>
            <person name="Herisse M."/>
            <person name="Ishida K."/>
            <person name="Porter J.L."/>
            <person name="Howden B."/>
            <person name="Hertweck C."/>
            <person name="Stinear T.P."/>
            <person name="Pidot S.J."/>
        </authorList>
    </citation>
    <scope>NUCLEOTIDE SEQUENCE [LARGE SCALE GENOMIC DNA]</scope>
    <source>
        <strain evidence="3 4">AUSMDU00024985</strain>
    </source>
</reference>
<dbReference type="InterPro" id="IPR003675">
    <property type="entry name" value="Rce1/LyrA-like_dom"/>
</dbReference>
<feature type="domain" description="CAAX prenyl protease 2/Lysostaphin resistance protein A-like" evidence="2">
    <location>
        <begin position="135"/>
        <end position="236"/>
    </location>
</feature>
<dbReference type="AlphaFoldDB" id="A0A6G9XSK5"/>
<feature type="transmembrane region" description="Helical" evidence="1">
    <location>
        <begin position="21"/>
        <end position="41"/>
    </location>
</feature>
<feature type="transmembrane region" description="Helical" evidence="1">
    <location>
        <begin position="168"/>
        <end position="190"/>
    </location>
</feature>
<name>A0A6G9XSK5_NOCBR</name>
<keyword evidence="1" id="KW-0812">Transmembrane</keyword>
<feature type="transmembrane region" description="Helical" evidence="1">
    <location>
        <begin position="88"/>
        <end position="111"/>
    </location>
</feature>
<dbReference type="Proteomes" id="UP000501705">
    <property type="component" value="Chromosome"/>
</dbReference>
<gene>
    <name evidence="3" type="ORF">F5X71_17255</name>
</gene>
<dbReference type="Pfam" id="PF02517">
    <property type="entry name" value="Rce1-like"/>
    <property type="match status" value="1"/>
</dbReference>
<dbReference type="GO" id="GO:0080120">
    <property type="term" value="P:CAAX-box protein maturation"/>
    <property type="evidence" value="ECO:0007669"/>
    <property type="project" value="UniProtKB-ARBA"/>
</dbReference>
<dbReference type="GO" id="GO:0004175">
    <property type="term" value="F:endopeptidase activity"/>
    <property type="evidence" value="ECO:0007669"/>
    <property type="project" value="UniProtKB-ARBA"/>
</dbReference>
<accession>A0A6G9XSK5</accession>
<dbReference type="PANTHER" id="PTHR35797">
    <property type="entry name" value="PROTEASE-RELATED"/>
    <property type="match status" value="1"/>
</dbReference>
<evidence type="ECO:0000313" key="3">
    <source>
        <dbReference type="EMBL" id="QIS03840.1"/>
    </source>
</evidence>
<dbReference type="InterPro" id="IPR042150">
    <property type="entry name" value="MmRce1-like"/>
</dbReference>
<keyword evidence="3" id="KW-0482">Metalloprotease</keyword>
<sequence>MTPGRQDAPPASDRRRQARRGIGVFLVLLVTLSAPAAVFTLATRSELGVLLLMWAPGVAALIARVVLREGFDDISLHLGGSRGRRACLLALGYPVAVAAIAYGVGWLTGLAEYTTPNGQAPGWHAFVAQLLIGLVIGTTVGMLFALGEELGWRGYLLTRLVDAGIPQPILVGGLIWAVWHLPLIIGGSYLGGHGGSVAVIAPLFVIQIVVVSYVFARVRLDTGSIWPAVVLHGTWNEVIQSVFDTHTAGERAWLWLGEQGLLLLAANAIGAFLLYRRPGSFLRQPLSIPPGNGS</sequence>
<organism evidence="3 4">
    <name type="scientific">Nocardia brasiliensis</name>
    <dbReference type="NCBI Taxonomy" id="37326"/>
    <lineage>
        <taxon>Bacteria</taxon>
        <taxon>Bacillati</taxon>
        <taxon>Actinomycetota</taxon>
        <taxon>Actinomycetes</taxon>
        <taxon>Mycobacteriales</taxon>
        <taxon>Nocardiaceae</taxon>
        <taxon>Nocardia</taxon>
    </lineage>
</organism>
<keyword evidence="3" id="KW-0645">Protease</keyword>
<feature type="transmembrane region" description="Helical" evidence="1">
    <location>
        <begin position="47"/>
        <end position="67"/>
    </location>
</feature>
<evidence type="ECO:0000313" key="4">
    <source>
        <dbReference type="Proteomes" id="UP000501705"/>
    </source>
</evidence>
<dbReference type="RefSeq" id="WP_167462936.1">
    <property type="nucleotide sequence ID" value="NZ_CP046171.1"/>
</dbReference>
<keyword evidence="1" id="KW-0472">Membrane</keyword>
<feature type="transmembrane region" description="Helical" evidence="1">
    <location>
        <begin position="196"/>
        <end position="216"/>
    </location>
</feature>
<dbReference type="GO" id="GO:0008237">
    <property type="term" value="F:metallopeptidase activity"/>
    <property type="evidence" value="ECO:0007669"/>
    <property type="project" value="UniProtKB-KW"/>
</dbReference>